<keyword evidence="3" id="KW-1185">Reference proteome</keyword>
<evidence type="ECO:0000256" key="1">
    <source>
        <dbReference type="SAM" id="MobiDB-lite"/>
    </source>
</evidence>
<sequence length="58" mass="6398">MPAEPAEHDLPQPVAAVRGDDRHRRAAGLLLQHLGSRTTHRQATTGPVLLAPPHRTHW</sequence>
<accession>A0ABS2S0E8</accession>
<feature type="region of interest" description="Disordered" evidence="1">
    <location>
        <begin position="35"/>
        <end position="58"/>
    </location>
</feature>
<evidence type="ECO:0000313" key="2">
    <source>
        <dbReference type="EMBL" id="MBM7809703.1"/>
    </source>
</evidence>
<dbReference type="EMBL" id="JAFBCL010000001">
    <property type="protein sequence ID" value="MBM7809703.1"/>
    <property type="molecule type" value="Genomic_DNA"/>
</dbReference>
<dbReference type="RefSeq" id="WP_204846387.1">
    <property type="nucleotide sequence ID" value="NZ_JAFBCL010000001.1"/>
</dbReference>
<comment type="caution">
    <text evidence="2">The sequence shown here is derived from an EMBL/GenBank/DDBJ whole genome shotgun (WGS) entry which is preliminary data.</text>
</comment>
<name>A0ABS2S0E8_9PSEU</name>
<reference evidence="2 3" key="1">
    <citation type="submission" date="2021-01" db="EMBL/GenBank/DDBJ databases">
        <title>Sequencing the genomes of 1000 actinobacteria strains.</title>
        <authorList>
            <person name="Klenk H.-P."/>
        </authorList>
    </citation>
    <scope>NUCLEOTIDE SEQUENCE [LARGE SCALE GENOMIC DNA]</scope>
    <source>
        <strain evidence="2 3">DSM 44581</strain>
    </source>
</reference>
<feature type="compositionally biased region" description="Polar residues" evidence="1">
    <location>
        <begin position="35"/>
        <end position="45"/>
    </location>
</feature>
<proteinExistence type="predicted"/>
<gene>
    <name evidence="2" type="ORF">JOE68_000568</name>
</gene>
<organism evidence="2 3">
    <name type="scientific">Saccharothrix algeriensis</name>
    <dbReference type="NCBI Taxonomy" id="173560"/>
    <lineage>
        <taxon>Bacteria</taxon>
        <taxon>Bacillati</taxon>
        <taxon>Actinomycetota</taxon>
        <taxon>Actinomycetes</taxon>
        <taxon>Pseudonocardiales</taxon>
        <taxon>Pseudonocardiaceae</taxon>
        <taxon>Saccharothrix</taxon>
    </lineage>
</organism>
<protein>
    <submittedName>
        <fullName evidence="2">Uncharacterized protein</fullName>
    </submittedName>
</protein>
<dbReference type="Proteomes" id="UP001195724">
    <property type="component" value="Unassembled WGS sequence"/>
</dbReference>
<evidence type="ECO:0000313" key="3">
    <source>
        <dbReference type="Proteomes" id="UP001195724"/>
    </source>
</evidence>